<sequence>MTVPTQGPGLANGYRPDSAPEVTRQSLGDLMRHVTEDLSTLMRQEIELAKAELRQEGSKAGRAAGFFGGAGFGGYMVLLFLSLALWGGLSNVMDSGWAALIVAVVWVVVAAVLYAKGKSQAARVRGLTKTTETMHRIPEALKPDREGVTR</sequence>
<evidence type="ECO:0000256" key="1">
    <source>
        <dbReference type="SAM" id="MobiDB-lite"/>
    </source>
</evidence>
<accession>A0ABS3VX96</accession>
<dbReference type="Proteomes" id="UP000823521">
    <property type="component" value="Unassembled WGS sequence"/>
</dbReference>
<keyword evidence="2" id="KW-0812">Transmembrane</keyword>
<name>A0ABS3VX96_MICEH</name>
<comment type="caution">
    <text evidence="3">The sequence shown here is derived from an EMBL/GenBank/DDBJ whole genome shotgun (WGS) entry which is preliminary data.</text>
</comment>
<evidence type="ECO:0000313" key="4">
    <source>
        <dbReference type="Proteomes" id="UP000823521"/>
    </source>
</evidence>
<proteinExistence type="predicted"/>
<reference evidence="3 4" key="1">
    <citation type="submission" date="2019-12" db="EMBL/GenBank/DDBJ databases">
        <title>Whole genome sequencing of endophytic Actinobacterium Micromonospora sp. MPMI6T.</title>
        <authorList>
            <person name="Evv R."/>
            <person name="Podile A.R."/>
        </authorList>
    </citation>
    <scope>NUCLEOTIDE SEQUENCE [LARGE SCALE GENOMIC DNA]</scope>
    <source>
        <strain evidence="3 4">MPMI6</strain>
    </source>
</reference>
<protein>
    <submittedName>
        <fullName evidence="3">Phage holin family protein</fullName>
    </submittedName>
</protein>
<feature type="region of interest" description="Disordered" evidence="1">
    <location>
        <begin position="1"/>
        <end position="20"/>
    </location>
</feature>
<organism evidence="3 4">
    <name type="scientific">Micromonospora echinofusca</name>
    <dbReference type="NCBI Taxonomy" id="47858"/>
    <lineage>
        <taxon>Bacteria</taxon>
        <taxon>Bacillati</taxon>
        <taxon>Actinomycetota</taxon>
        <taxon>Actinomycetes</taxon>
        <taxon>Micromonosporales</taxon>
        <taxon>Micromonosporaceae</taxon>
        <taxon>Micromonospora</taxon>
    </lineage>
</organism>
<dbReference type="Pfam" id="PF07332">
    <property type="entry name" value="Phage_holin_3_6"/>
    <property type="match status" value="1"/>
</dbReference>
<feature type="transmembrane region" description="Helical" evidence="2">
    <location>
        <begin position="95"/>
        <end position="115"/>
    </location>
</feature>
<dbReference type="InterPro" id="IPR009937">
    <property type="entry name" value="Phage_holin_3_6"/>
</dbReference>
<keyword evidence="2" id="KW-1133">Transmembrane helix</keyword>
<keyword evidence="4" id="KW-1185">Reference proteome</keyword>
<dbReference type="RefSeq" id="WP_208816138.1">
    <property type="nucleotide sequence ID" value="NZ_WVUH01000270.1"/>
</dbReference>
<keyword evidence="2" id="KW-0472">Membrane</keyword>
<evidence type="ECO:0000313" key="3">
    <source>
        <dbReference type="EMBL" id="MBO4209165.1"/>
    </source>
</evidence>
<feature type="transmembrane region" description="Helical" evidence="2">
    <location>
        <begin position="63"/>
        <end position="89"/>
    </location>
</feature>
<dbReference type="EMBL" id="WVUH01000270">
    <property type="protein sequence ID" value="MBO4209165.1"/>
    <property type="molecule type" value="Genomic_DNA"/>
</dbReference>
<evidence type="ECO:0000256" key="2">
    <source>
        <dbReference type="SAM" id="Phobius"/>
    </source>
</evidence>
<gene>
    <name evidence="3" type="ORF">GSF22_24670</name>
</gene>